<sequence>MNHENGQLLPHGPSPEAADSPLPAPRAGRLARATVLGAALLTAGLALTSCTSGTDTGKESSNGQVASLESSSPDAAGEGGSKIASPRSSSAAADAAAEAKRPVLRLDSSTEEVNRLWNSYWACLQAHGVPMNQERVEKAGDQAPPVQNQKVEDQYKAQYRACLYKMPLQPVEERPETNPHYADDYRHYVGCLRDKGVKVHEVFAADGSPDGWTYDDDYPTDGSGPYTDKLDNDCRLEAFGGHDK</sequence>
<proteinExistence type="predicted"/>
<feature type="region of interest" description="Disordered" evidence="1">
    <location>
        <begin position="52"/>
        <end position="100"/>
    </location>
</feature>
<feature type="region of interest" description="Disordered" evidence="1">
    <location>
        <begin position="210"/>
        <end position="229"/>
    </location>
</feature>
<dbReference type="EMBL" id="JN705801">
    <property type="protein sequence ID" value="AFH74286.1"/>
    <property type="molecule type" value="Genomic_DNA"/>
</dbReference>
<organism evidence="2">
    <name type="scientific">Streptomyces antibioticus</name>
    <dbReference type="NCBI Taxonomy" id="1890"/>
    <lineage>
        <taxon>Bacteria</taxon>
        <taxon>Bacillati</taxon>
        <taxon>Actinomycetota</taxon>
        <taxon>Actinomycetes</taxon>
        <taxon>Kitasatosporales</taxon>
        <taxon>Streptomycetaceae</taxon>
        <taxon>Streptomyces</taxon>
    </lineage>
</organism>
<feature type="compositionally biased region" description="Polar residues" evidence="1">
    <location>
        <begin position="52"/>
        <end position="73"/>
    </location>
</feature>
<dbReference type="AlphaFoldDB" id="I0CBX3"/>
<evidence type="ECO:0000313" key="2">
    <source>
        <dbReference type="EMBL" id="AFH74286.1"/>
    </source>
</evidence>
<feature type="compositionally biased region" description="Low complexity" evidence="1">
    <location>
        <begin position="81"/>
        <end position="96"/>
    </location>
</feature>
<feature type="region of interest" description="Disordered" evidence="1">
    <location>
        <begin position="1"/>
        <end position="26"/>
    </location>
</feature>
<evidence type="ECO:0000256" key="1">
    <source>
        <dbReference type="SAM" id="MobiDB-lite"/>
    </source>
</evidence>
<protein>
    <submittedName>
        <fullName evidence="2">Uncharacterized protein</fullName>
    </submittedName>
</protein>
<accession>I0CBX3</accession>
<reference evidence="2" key="1">
    <citation type="submission" date="2011-09" db="EMBL/GenBank/DDBJ databases">
        <authorList>
            <person name="Nobary S.G."/>
            <person name="Jensen S.E."/>
        </authorList>
    </citation>
    <scope>NUCLEOTIDE SEQUENCE</scope>
    <source>
        <strain evidence="2">Tu 1718</strain>
    </source>
</reference>
<name>I0CBX3_STRAT</name>
<reference evidence="2" key="2">
    <citation type="journal article" date="2012" name="Can. J. Microbiol.">
        <title>A comparison of the clavam biosynthetic gene clusters in Streptomyces antibioticus Tu1718 and Streptomyces clavuligerus.</title>
        <authorList>
            <person name="Goomeshi Nobary S."/>
            <person name="Jensen S.E."/>
        </authorList>
    </citation>
    <scope>NUCLEOTIDE SEQUENCE</scope>
    <source>
        <strain evidence="2">Tu 1718</strain>
    </source>
</reference>